<accession>A0ACC6V2G5</accession>
<name>A0ACC6V2G5_9CREN</name>
<reference evidence="1" key="1">
    <citation type="submission" date="2024-07" db="EMBL/GenBank/DDBJ databases">
        <title>Metagenome and Metagenome-Assembled Genomes of Archaea from a hot spring from the geothermal field of Los Azufres, Mexico.</title>
        <authorList>
            <person name="Marin-Paredes R."/>
            <person name="Martinez-Romero E."/>
            <person name="Servin-Garciduenas L.E."/>
        </authorList>
    </citation>
    <scope>NUCLEOTIDE SEQUENCE</scope>
</reference>
<proteinExistence type="predicted"/>
<dbReference type="Proteomes" id="UP000033636">
    <property type="component" value="Unassembled WGS sequence"/>
</dbReference>
<gene>
    <name evidence="1" type="ORF">TU35_006230</name>
</gene>
<comment type="caution">
    <text evidence="1">The sequence shown here is derived from an EMBL/GenBank/DDBJ whole genome shotgun (WGS) entry which is preliminary data.</text>
</comment>
<evidence type="ECO:0000313" key="2">
    <source>
        <dbReference type="Proteomes" id="UP000033636"/>
    </source>
</evidence>
<evidence type="ECO:0000313" key="1">
    <source>
        <dbReference type="EMBL" id="MFB6490825.1"/>
    </source>
</evidence>
<organism evidence="1 2">
    <name type="scientific">Thermoproteus sp. AZ2</name>
    <dbReference type="NCBI Taxonomy" id="1609232"/>
    <lineage>
        <taxon>Archaea</taxon>
        <taxon>Thermoproteota</taxon>
        <taxon>Thermoprotei</taxon>
        <taxon>Thermoproteales</taxon>
        <taxon>Thermoproteaceae</taxon>
        <taxon>Thermoproteus</taxon>
    </lineage>
</organism>
<sequence length="158" mass="17710">MRRVLVGVLLAALSIAVAAAAAALPIWPLVSDEPYYSLYPNGSLVVVNGVIEPRTGAMWPYFYNATAILVFLFFASFIASFFVEMGEAVRAFFAVISIAIAVFHYLSLVTMTNSLALYPLIYTITLKYHGNTIQQYYLDIGQIFIIYSIYNIWKLLEK</sequence>
<dbReference type="EMBL" id="JZWT02000015">
    <property type="protein sequence ID" value="MFB6490825.1"/>
    <property type="molecule type" value="Genomic_DNA"/>
</dbReference>
<protein>
    <submittedName>
        <fullName evidence="1">Uncharacterized protein</fullName>
    </submittedName>
</protein>